<dbReference type="EC" id="3.2.1.14" evidence="1"/>
<dbReference type="PANTHER" id="PTHR11177:SF337">
    <property type="entry name" value="CHITINASE"/>
    <property type="match status" value="1"/>
</dbReference>
<dbReference type="Gene3D" id="3.20.20.80">
    <property type="entry name" value="Glycosidases"/>
    <property type="match status" value="2"/>
</dbReference>
<dbReference type="InterPro" id="IPR001223">
    <property type="entry name" value="Glyco_hydro18_cat"/>
</dbReference>
<evidence type="ECO:0000256" key="3">
    <source>
        <dbReference type="PROSITE-ProRule" id="PRU00261"/>
    </source>
</evidence>
<dbReference type="EMBL" id="UNSH01000041">
    <property type="protein sequence ID" value="SZF01864.1"/>
    <property type="molecule type" value="Genomic_DNA"/>
</dbReference>
<dbReference type="SMART" id="SM00636">
    <property type="entry name" value="Glyco_18"/>
    <property type="match status" value="1"/>
</dbReference>
<dbReference type="GO" id="GO:0008843">
    <property type="term" value="F:endochitinase activity"/>
    <property type="evidence" value="ECO:0007669"/>
    <property type="project" value="UniProtKB-EC"/>
</dbReference>
<dbReference type="AlphaFoldDB" id="A0A383UNI2"/>
<organism evidence="8 9">
    <name type="scientific">Blumeria hordei</name>
    <name type="common">Barley powdery mildew</name>
    <name type="synonym">Blumeria graminis f. sp. hordei</name>
    <dbReference type="NCBI Taxonomy" id="2867405"/>
    <lineage>
        <taxon>Eukaryota</taxon>
        <taxon>Fungi</taxon>
        <taxon>Dikarya</taxon>
        <taxon>Ascomycota</taxon>
        <taxon>Pezizomycotina</taxon>
        <taxon>Leotiomycetes</taxon>
        <taxon>Erysiphales</taxon>
        <taxon>Erysiphaceae</taxon>
        <taxon>Blumeria</taxon>
    </lineage>
</organism>
<dbReference type="InterPro" id="IPR050314">
    <property type="entry name" value="Glycosyl_Hydrlase_18"/>
</dbReference>
<feature type="domain" description="Chitin-binding type-1" evidence="6">
    <location>
        <begin position="303"/>
        <end position="356"/>
    </location>
</feature>
<feature type="disulfide bond" evidence="3">
    <location>
        <begin position="314"/>
        <end position="326"/>
    </location>
</feature>
<feature type="compositionally biased region" description="Polar residues" evidence="4">
    <location>
        <begin position="434"/>
        <end position="448"/>
    </location>
</feature>
<evidence type="ECO:0000313" key="8">
    <source>
        <dbReference type="EMBL" id="SZF01864.1"/>
    </source>
</evidence>
<feature type="chain" id="PRO_5016822482" description="chitinase" evidence="5">
    <location>
        <begin position="20"/>
        <end position="471"/>
    </location>
</feature>
<evidence type="ECO:0000313" key="9">
    <source>
        <dbReference type="Proteomes" id="UP000275772"/>
    </source>
</evidence>
<dbReference type="InterPro" id="IPR018371">
    <property type="entry name" value="Chitin-binding_1_CS"/>
</dbReference>
<proteinExistence type="predicted"/>
<comment type="caution">
    <text evidence="3">Lacks conserved residue(s) required for the propagation of feature annotation.</text>
</comment>
<dbReference type="GO" id="GO:0005975">
    <property type="term" value="P:carbohydrate metabolic process"/>
    <property type="evidence" value="ECO:0007669"/>
    <property type="project" value="InterPro"/>
</dbReference>
<dbReference type="SUPFAM" id="SSF51445">
    <property type="entry name" value="(Trans)glycosidases"/>
    <property type="match status" value="1"/>
</dbReference>
<evidence type="ECO:0000259" key="7">
    <source>
        <dbReference type="PROSITE" id="PS51910"/>
    </source>
</evidence>
<dbReference type="InterPro" id="IPR011583">
    <property type="entry name" value="Chitinase_II/V-like_cat"/>
</dbReference>
<dbReference type="InterPro" id="IPR001002">
    <property type="entry name" value="Chitin-bd_1"/>
</dbReference>
<dbReference type="Proteomes" id="UP000275772">
    <property type="component" value="Unassembled WGS sequence"/>
</dbReference>
<accession>A0A383UNI2</accession>
<dbReference type="PROSITE" id="PS51910">
    <property type="entry name" value="GH18_2"/>
    <property type="match status" value="1"/>
</dbReference>
<dbReference type="SUPFAM" id="SSF57016">
    <property type="entry name" value="Plant lectins/antimicrobial peptides"/>
    <property type="match status" value="1"/>
</dbReference>
<dbReference type="Pfam" id="PF00187">
    <property type="entry name" value="Chitin_bind_1"/>
    <property type="match status" value="1"/>
</dbReference>
<feature type="signal peptide" evidence="5">
    <location>
        <begin position="1"/>
        <end position="19"/>
    </location>
</feature>
<feature type="domain" description="GH18" evidence="7">
    <location>
        <begin position="19"/>
        <end position="430"/>
    </location>
</feature>
<dbReference type="InterPro" id="IPR017853">
    <property type="entry name" value="GH"/>
</dbReference>
<evidence type="ECO:0000256" key="2">
    <source>
        <dbReference type="ARBA" id="ARBA00022669"/>
    </source>
</evidence>
<keyword evidence="5" id="KW-0732">Signal</keyword>
<evidence type="ECO:0000256" key="1">
    <source>
        <dbReference type="ARBA" id="ARBA00012729"/>
    </source>
</evidence>
<dbReference type="VEuPathDB" id="FungiDB:BLGHR1_12637"/>
<evidence type="ECO:0000256" key="4">
    <source>
        <dbReference type="SAM" id="MobiDB-lite"/>
    </source>
</evidence>
<dbReference type="Gene3D" id="3.30.60.10">
    <property type="entry name" value="Endochitinase-like"/>
    <property type="match status" value="1"/>
</dbReference>
<gene>
    <name evidence="8" type="ORF">BLGHR1_12637</name>
</gene>
<dbReference type="GO" id="GO:0006032">
    <property type="term" value="P:chitin catabolic process"/>
    <property type="evidence" value="ECO:0007669"/>
    <property type="project" value="TreeGrafter"/>
</dbReference>
<dbReference type="GO" id="GO:0005576">
    <property type="term" value="C:extracellular region"/>
    <property type="evidence" value="ECO:0007669"/>
    <property type="project" value="TreeGrafter"/>
</dbReference>
<sequence>MKISQRLVGVVLSTVLVQARNVFYYDEEHPHLPDAKVTADVDHVNIAYSKSSIFTTNPAGEYAPFKDLSSLKTHFKPGTKFLISIGGWGDNVGFRKGAATEDSRKLFASNVAKVLKNLSLDGVDIDWRYPGGNGYDYRQVPNSDLAAETDTYPLLLSEIRSAIGTEKILSIVAPGKTEDMIAYTPQNATSIWNLVDWVNVMTYDLMNRRDGITKHHTDVQTSLKIVDHYINDLKLDPHKINLGFAMYAKWFKVDPTEKCETGLGCITLLLETQDGSDTQSSGSITFETANLAPPPSNITESTDGTCGPEISMTCKKGHCCSIYGYCGNTEDYCNNCEDVAYGSGCQTVSLKTQFQNAILNGTTDSKMGGQYYYDRARNIFWTWETPDLIAQKFEKIMAARKLGGVMVWSLGQDSYENSHINAIRKGNSYLKDPSANQKTKSNNVVSPIQSTQSPQPQPKPQPTKTHWWKFW</sequence>
<dbReference type="PANTHER" id="PTHR11177">
    <property type="entry name" value="CHITINASE"/>
    <property type="match status" value="1"/>
</dbReference>
<dbReference type="CDD" id="cd00035">
    <property type="entry name" value="ChtBD1"/>
    <property type="match status" value="1"/>
</dbReference>
<dbReference type="PROSITE" id="PS50941">
    <property type="entry name" value="CHIT_BIND_I_2"/>
    <property type="match status" value="1"/>
</dbReference>
<dbReference type="Pfam" id="PF00704">
    <property type="entry name" value="Glyco_hydro_18"/>
    <property type="match status" value="1"/>
</dbReference>
<name>A0A383UNI2_BLUHO</name>
<evidence type="ECO:0000256" key="5">
    <source>
        <dbReference type="SAM" id="SignalP"/>
    </source>
</evidence>
<dbReference type="PROSITE" id="PS00026">
    <property type="entry name" value="CHIT_BIND_I_1"/>
    <property type="match status" value="1"/>
</dbReference>
<feature type="region of interest" description="Disordered" evidence="4">
    <location>
        <begin position="428"/>
        <end position="465"/>
    </location>
</feature>
<dbReference type="GO" id="GO:0008061">
    <property type="term" value="F:chitin binding"/>
    <property type="evidence" value="ECO:0007669"/>
    <property type="project" value="UniProtKB-UniRule"/>
</dbReference>
<protein>
    <recommendedName>
        <fullName evidence="1">chitinase</fullName>
        <ecNumber evidence="1">3.2.1.14</ecNumber>
    </recommendedName>
</protein>
<keyword evidence="3" id="KW-1015">Disulfide bond</keyword>
<feature type="disulfide bond" evidence="3">
    <location>
        <begin position="319"/>
        <end position="333"/>
    </location>
</feature>
<dbReference type="InterPro" id="IPR036861">
    <property type="entry name" value="Endochitinase-like_sf"/>
</dbReference>
<reference evidence="8 9" key="1">
    <citation type="submission" date="2017-11" db="EMBL/GenBank/DDBJ databases">
        <authorList>
            <person name="Kracher B."/>
        </authorList>
    </citation>
    <scope>NUCLEOTIDE SEQUENCE [LARGE SCALE GENOMIC DNA]</scope>
    <source>
        <strain evidence="8 9">RACE1</strain>
    </source>
</reference>
<keyword evidence="2 3" id="KW-0147">Chitin-binding</keyword>
<evidence type="ECO:0000259" key="6">
    <source>
        <dbReference type="PROSITE" id="PS50941"/>
    </source>
</evidence>